<protein>
    <submittedName>
        <fullName evidence="2">GNAT family N-acetyltransferase</fullName>
    </submittedName>
</protein>
<comment type="caution">
    <text evidence="2">The sequence shown here is derived from an EMBL/GenBank/DDBJ whole genome shotgun (WGS) entry which is preliminary data.</text>
</comment>
<reference evidence="2 3" key="1">
    <citation type="submission" date="2020-02" db="EMBL/GenBank/DDBJ databases">
        <authorList>
            <person name="Li X.-J."/>
            <person name="Feng X.-M."/>
        </authorList>
    </citation>
    <scope>NUCLEOTIDE SEQUENCE [LARGE SCALE GENOMIC DNA]</scope>
    <source>
        <strain evidence="2 3">CGMCC 4.7225</strain>
    </source>
</reference>
<dbReference type="InterPro" id="IPR000182">
    <property type="entry name" value="GNAT_dom"/>
</dbReference>
<organism evidence="2 3">
    <name type="scientific">Phytoactinopolyspora alkaliphila</name>
    <dbReference type="NCBI Taxonomy" id="1783498"/>
    <lineage>
        <taxon>Bacteria</taxon>
        <taxon>Bacillati</taxon>
        <taxon>Actinomycetota</taxon>
        <taxon>Actinomycetes</taxon>
        <taxon>Jiangellales</taxon>
        <taxon>Jiangellaceae</taxon>
        <taxon>Phytoactinopolyspora</taxon>
    </lineage>
</organism>
<dbReference type="AlphaFoldDB" id="A0A6N9YQD8"/>
<dbReference type="InterPro" id="IPR013653">
    <property type="entry name" value="GCN5-like_dom"/>
</dbReference>
<gene>
    <name evidence="2" type="ORF">G1H11_18340</name>
</gene>
<keyword evidence="3" id="KW-1185">Reference proteome</keyword>
<evidence type="ECO:0000313" key="2">
    <source>
        <dbReference type="EMBL" id="NED97261.1"/>
    </source>
</evidence>
<evidence type="ECO:0000259" key="1">
    <source>
        <dbReference type="PROSITE" id="PS51186"/>
    </source>
</evidence>
<proteinExistence type="predicted"/>
<name>A0A6N9YQD8_9ACTN</name>
<feature type="domain" description="N-acetyltransferase" evidence="1">
    <location>
        <begin position="105"/>
        <end position="242"/>
    </location>
</feature>
<dbReference type="SUPFAM" id="SSF55729">
    <property type="entry name" value="Acyl-CoA N-acyltransferases (Nat)"/>
    <property type="match status" value="1"/>
</dbReference>
<evidence type="ECO:0000313" key="3">
    <source>
        <dbReference type="Proteomes" id="UP000469185"/>
    </source>
</evidence>
<accession>A0A6N9YQD8</accession>
<dbReference type="InterPro" id="IPR016181">
    <property type="entry name" value="Acyl_CoA_acyltransferase"/>
</dbReference>
<keyword evidence="2" id="KW-0808">Transferase</keyword>
<dbReference type="EMBL" id="JAAGOB010000010">
    <property type="protein sequence ID" value="NED97261.1"/>
    <property type="molecule type" value="Genomic_DNA"/>
</dbReference>
<sequence length="242" mass="26336">MERFETVADVATATGGDALACWAAQRLESGGAAYGYGDAVGVVAPDLFRRDRLVVRGPAHHAVELTRQIRTALPVTFRLLGTAELVHTIVREIPELPEAHEFGWMETRTLAASSRRAVWLTAEELTEAETLARRVHPETWAVPGESPDHRWAGARHQDGQLVALAADAWSGGGVGFISGVLTDGLVRGMGYAQDTTAFVTHDLVRRYGRAALMVDLDNHVAVRLYRRLGFAGETVAAARLFR</sequence>
<dbReference type="Proteomes" id="UP000469185">
    <property type="component" value="Unassembled WGS sequence"/>
</dbReference>
<dbReference type="GO" id="GO:0016747">
    <property type="term" value="F:acyltransferase activity, transferring groups other than amino-acyl groups"/>
    <property type="evidence" value="ECO:0007669"/>
    <property type="project" value="InterPro"/>
</dbReference>
<dbReference type="RefSeq" id="WP_163820039.1">
    <property type="nucleotide sequence ID" value="NZ_JAAGOB010000010.1"/>
</dbReference>
<dbReference type="PROSITE" id="PS51186">
    <property type="entry name" value="GNAT"/>
    <property type="match status" value="1"/>
</dbReference>
<dbReference type="Gene3D" id="3.40.630.30">
    <property type="match status" value="1"/>
</dbReference>
<dbReference type="Pfam" id="PF08445">
    <property type="entry name" value="FR47"/>
    <property type="match status" value="1"/>
</dbReference>